<feature type="domain" description="PD-(D/E)XK nuclease-like" evidence="2">
    <location>
        <begin position="192"/>
        <end position="443"/>
    </location>
</feature>
<dbReference type="AlphaFoldDB" id="A0A0N0DBB6"/>
<gene>
    <name evidence="3" type="ORF">FLAG1_10814</name>
</gene>
<feature type="region of interest" description="Disordered" evidence="1">
    <location>
        <begin position="263"/>
        <end position="290"/>
    </location>
</feature>
<feature type="region of interest" description="Disordered" evidence="1">
    <location>
        <begin position="77"/>
        <end position="107"/>
    </location>
</feature>
<keyword evidence="4" id="KW-1185">Reference proteome</keyword>
<dbReference type="EMBL" id="JXCE01000646">
    <property type="protein sequence ID" value="KPA36425.1"/>
    <property type="molecule type" value="Genomic_DNA"/>
</dbReference>
<keyword evidence="3" id="KW-0489">Methyltransferase</keyword>
<feature type="compositionally biased region" description="Low complexity" evidence="1">
    <location>
        <begin position="265"/>
        <end position="290"/>
    </location>
</feature>
<evidence type="ECO:0000259" key="2">
    <source>
        <dbReference type="Pfam" id="PF20516"/>
    </source>
</evidence>
<dbReference type="OrthoDB" id="5244165at2759"/>
<evidence type="ECO:0000313" key="4">
    <source>
        <dbReference type="Proteomes" id="UP000037904"/>
    </source>
</evidence>
<evidence type="ECO:0000313" key="3">
    <source>
        <dbReference type="EMBL" id="KPA36425.1"/>
    </source>
</evidence>
<dbReference type="Pfam" id="PF20516">
    <property type="entry name" value="PDDEXK_12"/>
    <property type="match status" value="1"/>
</dbReference>
<proteinExistence type="predicted"/>
<feature type="compositionally biased region" description="Low complexity" evidence="1">
    <location>
        <begin position="51"/>
        <end position="60"/>
    </location>
</feature>
<dbReference type="InterPro" id="IPR046797">
    <property type="entry name" value="PDDEXK_12"/>
</dbReference>
<organism evidence="3 4">
    <name type="scientific">Fusarium langsethiae</name>
    <dbReference type="NCBI Taxonomy" id="179993"/>
    <lineage>
        <taxon>Eukaryota</taxon>
        <taxon>Fungi</taxon>
        <taxon>Dikarya</taxon>
        <taxon>Ascomycota</taxon>
        <taxon>Pezizomycotina</taxon>
        <taxon>Sordariomycetes</taxon>
        <taxon>Hypocreomycetidae</taxon>
        <taxon>Hypocreales</taxon>
        <taxon>Nectriaceae</taxon>
        <taxon>Fusarium</taxon>
    </lineage>
</organism>
<accession>A0A0N0DBB6</accession>
<comment type="caution">
    <text evidence="3">The sequence shown here is derived from an EMBL/GenBank/DDBJ whole genome shotgun (WGS) entry which is preliminary data.</text>
</comment>
<feature type="compositionally biased region" description="Basic and acidic residues" evidence="1">
    <location>
        <begin position="8"/>
        <end position="25"/>
    </location>
</feature>
<sequence>MPSPSKRPRSDQFDDHFTIDPETTPRRPQWSVTRAHTPDDVFQSPTPSFPAPSHSSSSTIHSMAPTSVFTDALASRPHFPPLGIDQQAPSVARQPRSISPSKQYRKRGDLLRLDRPVKFKKEMDMRAALPADAQGLYDALVMAEHCEGILPAALKDVPGVNLKDVRPYMWQPVAKAANANDAGIIIQSSDRSVVEKHSRLLEIIRRSNKSSDRHRSEAAWNSHVHCQILHELAESSSVIVEDITSARIVPAFRPSISDELPNDFSSQTSFSTTGTASSYNSNTSPSRTNSRSVHKMVDFALVLEPDEDLEAVIEPFTKSSPTATVNQTAYLPLKSCPAPVFIETKTSAGNIETANVQLGVWIAAWHESIRSLMKRGGSVERIITVPLIQVVDGAWTLMFAIDAGNEIHILDRDFRIGNSSTIQGMYQLQAALSAITNWIEGKFKAWITQVLCKALA</sequence>
<protein>
    <submittedName>
        <fullName evidence="3">Methyltransferase type 11</fullName>
    </submittedName>
</protein>
<keyword evidence="3" id="KW-0808">Transferase</keyword>
<dbReference type="Proteomes" id="UP000037904">
    <property type="component" value="Unassembled WGS sequence"/>
</dbReference>
<reference evidence="3 4" key="1">
    <citation type="submission" date="2015-04" db="EMBL/GenBank/DDBJ databases">
        <title>The draft genome sequence of Fusarium langsethiae, a T-2/HT-2 mycotoxin producer.</title>
        <authorList>
            <person name="Lysoe E."/>
            <person name="Divon H.H."/>
            <person name="Terzi V."/>
            <person name="Orru L."/>
            <person name="Lamontanara A."/>
            <person name="Kolseth A.-K."/>
            <person name="Frandsen R.J."/>
            <person name="Nielsen K."/>
            <person name="Thrane U."/>
        </authorList>
    </citation>
    <scope>NUCLEOTIDE SEQUENCE [LARGE SCALE GENOMIC DNA]</scope>
    <source>
        <strain evidence="3 4">Fl201059</strain>
    </source>
</reference>
<name>A0A0N0DBB6_FUSLA</name>
<feature type="region of interest" description="Disordered" evidence="1">
    <location>
        <begin position="1"/>
        <end position="60"/>
    </location>
</feature>
<evidence type="ECO:0000256" key="1">
    <source>
        <dbReference type="SAM" id="MobiDB-lite"/>
    </source>
</evidence>
<dbReference type="GO" id="GO:0008168">
    <property type="term" value="F:methyltransferase activity"/>
    <property type="evidence" value="ECO:0007669"/>
    <property type="project" value="UniProtKB-KW"/>
</dbReference>
<dbReference type="GO" id="GO:0032259">
    <property type="term" value="P:methylation"/>
    <property type="evidence" value="ECO:0007669"/>
    <property type="project" value="UniProtKB-KW"/>
</dbReference>